<accession>A0A2P2L4A1</accession>
<feature type="chain" id="PRO_5015172913" evidence="1">
    <location>
        <begin position="22"/>
        <end position="140"/>
    </location>
</feature>
<keyword evidence="2" id="KW-0808">Transferase</keyword>
<proteinExistence type="predicted"/>
<organism evidence="2">
    <name type="scientific">Rhizophora mucronata</name>
    <name type="common">Asiatic mangrove</name>
    <dbReference type="NCBI Taxonomy" id="61149"/>
    <lineage>
        <taxon>Eukaryota</taxon>
        <taxon>Viridiplantae</taxon>
        <taxon>Streptophyta</taxon>
        <taxon>Embryophyta</taxon>
        <taxon>Tracheophyta</taxon>
        <taxon>Spermatophyta</taxon>
        <taxon>Magnoliopsida</taxon>
        <taxon>eudicotyledons</taxon>
        <taxon>Gunneridae</taxon>
        <taxon>Pentapetalae</taxon>
        <taxon>rosids</taxon>
        <taxon>fabids</taxon>
        <taxon>Malpighiales</taxon>
        <taxon>Rhizophoraceae</taxon>
        <taxon>Rhizophora</taxon>
    </lineage>
</organism>
<keyword evidence="1" id="KW-0732">Signal</keyword>
<reference evidence="2" key="1">
    <citation type="submission" date="2018-02" db="EMBL/GenBank/DDBJ databases">
        <title>Rhizophora mucronata_Transcriptome.</title>
        <authorList>
            <person name="Meera S.P."/>
            <person name="Sreeshan A."/>
            <person name="Augustine A."/>
        </authorList>
    </citation>
    <scope>NUCLEOTIDE SEQUENCE</scope>
    <source>
        <tissue evidence="2">Leaf</tissue>
    </source>
</reference>
<keyword evidence="2" id="KW-0489">Methyltransferase</keyword>
<dbReference type="AlphaFoldDB" id="A0A2P2L4A1"/>
<evidence type="ECO:0000256" key="1">
    <source>
        <dbReference type="SAM" id="SignalP"/>
    </source>
</evidence>
<dbReference type="GO" id="GO:0032259">
    <property type="term" value="P:methylation"/>
    <property type="evidence" value="ECO:0007669"/>
    <property type="project" value="UniProtKB-KW"/>
</dbReference>
<name>A0A2P2L4A1_RHIMU</name>
<protein>
    <submittedName>
        <fullName evidence="2">Lysine-specific demethylase JMJ705 isoform X1</fullName>
    </submittedName>
</protein>
<dbReference type="EMBL" id="GGEC01032318">
    <property type="protein sequence ID" value="MBX12802.1"/>
    <property type="molecule type" value="Transcribed_RNA"/>
</dbReference>
<evidence type="ECO:0000313" key="2">
    <source>
        <dbReference type="EMBL" id="MBX12802.1"/>
    </source>
</evidence>
<sequence>MESSFLFLFLIMQLRIPFCKKRMNLTGHPNFSTPFPRHHLFLFARPPSINLKLCRGASRRISAKSSVYNRIVWHLLTVKRRMAEDGTVKEIDTQFYSPVAITWYGVLIIQSCLDHHFIIFGGIPETDIFPEIVNPQFFRH</sequence>
<feature type="signal peptide" evidence="1">
    <location>
        <begin position="1"/>
        <end position="21"/>
    </location>
</feature>
<dbReference type="GO" id="GO:0008168">
    <property type="term" value="F:methyltransferase activity"/>
    <property type="evidence" value="ECO:0007669"/>
    <property type="project" value="UniProtKB-KW"/>
</dbReference>